<dbReference type="Proteomes" id="UP001188597">
    <property type="component" value="Unassembled WGS sequence"/>
</dbReference>
<reference evidence="3" key="1">
    <citation type="submission" date="2022-12" db="EMBL/GenBank/DDBJ databases">
        <title>Draft genome assemblies for two species of Escallonia (Escalloniales).</title>
        <authorList>
            <person name="Chanderbali A."/>
            <person name="Dervinis C."/>
            <person name="Anghel I."/>
            <person name="Soltis D."/>
            <person name="Soltis P."/>
            <person name="Zapata F."/>
        </authorList>
    </citation>
    <scope>NUCLEOTIDE SEQUENCE</scope>
    <source>
        <strain evidence="3">UCBG64.0493</strain>
        <tissue evidence="3">Leaf</tissue>
    </source>
</reference>
<gene>
    <name evidence="3" type="ORF">RJ639_012033</name>
</gene>
<dbReference type="InterPro" id="IPR049224">
    <property type="entry name" value="DUF6821"/>
</dbReference>
<accession>A0AA89ATJ1</accession>
<protein>
    <recommendedName>
        <fullName evidence="2">DUF6821 domain-containing protein</fullName>
    </recommendedName>
</protein>
<dbReference type="Pfam" id="PF20705">
    <property type="entry name" value="DUF6821"/>
    <property type="match status" value="1"/>
</dbReference>
<evidence type="ECO:0000313" key="3">
    <source>
        <dbReference type="EMBL" id="KAK3011431.1"/>
    </source>
</evidence>
<dbReference type="InterPro" id="IPR045883">
    <property type="entry name" value="At4g13530-like"/>
</dbReference>
<comment type="caution">
    <text evidence="3">The sequence shown here is derived from an EMBL/GenBank/DDBJ whole genome shotgun (WGS) entry which is preliminary data.</text>
</comment>
<proteinExistence type="predicted"/>
<evidence type="ECO:0000259" key="2">
    <source>
        <dbReference type="Pfam" id="PF20705"/>
    </source>
</evidence>
<dbReference type="PANTHER" id="PTHR33646:SF2">
    <property type="entry name" value="F20H23.8 PROTEIN"/>
    <property type="match status" value="1"/>
</dbReference>
<keyword evidence="1" id="KW-1133">Transmembrane helix</keyword>
<feature type="transmembrane region" description="Helical" evidence="1">
    <location>
        <begin position="199"/>
        <end position="221"/>
    </location>
</feature>
<keyword evidence="1" id="KW-0472">Membrane</keyword>
<keyword evidence="4" id="KW-1185">Reference proteome</keyword>
<feature type="domain" description="DUF6821" evidence="2">
    <location>
        <begin position="108"/>
        <end position="283"/>
    </location>
</feature>
<evidence type="ECO:0000256" key="1">
    <source>
        <dbReference type="SAM" id="Phobius"/>
    </source>
</evidence>
<keyword evidence="1" id="KW-0812">Transmembrane</keyword>
<dbReference type="EMBL" id="JAVXUP010001455">
    <property type="protein sequence ID" value="KAK3011431.1"/>
    <property type="molecule type" value="Genomic_DNA"/>
</dbReference>
<sequence>MDLEEWEFVPDDGFLEVHDDGGKKIFSRKYGTVSKNVFKMNYFEILPPESPKFVDSSKEPRLPKQQLLVPVPIKFDPAPADHEVVKEITINPVEVPMKSPNLGAVEANQDSVSQVFFKKMKENEFVDMKMDSPRSGNNRGGIMTQMETGTFQFEEKSEGSYKPDQATEKENLGSDIKEEKVTWEESNGGLKLNIWKMSLSGLGAICSFGVAAATVCIIVLGSGQTNKHHQLNHQNFRIQLSGDEKRMKQVFPHSTTLNEAISAVRGVPVARAHITYGGYYDGL</sequence>
<dbReference type="PANTHER" id="PTHR33646">
    <property type="entry name" value="GB|AAF00631.1"/>
    <property type="match status" value="1"/>
</dbReference>
<dbReference type="AlphaFoldDB" id="A0AA89ATJ1"/>
<name>A0AA89ATJ1_9ASTE</name>
<organism evidence="3 4">
    <name type="scientific">Escallonia herrerae</name>
    <dbReference type="NCBI Taxonomy" id="1293975"/>
    <lineage>
        <taxon>Eukaryota</taxon>
        <taxon>Viridiplantae</taxon>
        <taxon>Streptophyta</taxon>
        <taxon>Embryophyta</taxon>
        <taxon>Tracheophyta</taxon>
        <taxon>Spermatophyta</taxon>
        <taxon>Magnoliopsida</taxon>
        <taxon>eudicotyledons</taxon>
        <taxon>Gunneridae</taxon>
        <taxon>Pentapetalae</taxon>
        <taxon>asterids</taxon>
        <taxon>campanulids</taxon>
        <taxon>Escalloniales</taxon>
        <taxon>Escalloniaceae</taxon>
        <taxon>Escallonia</taxon>
    </lineage>
</organism>
<evidence type="ECO:0000313" key="4">
    <source>
        <dbReference type="Proteomes" id="UP001188597"/>
    </source>
</evidence>